<dbReference type="AlphaFoldDB" id="A0A6M5YRE8"/>
<organism evidence="1 2">
    <name type="scientific">Frigoriglobus tundricola</name>
    <dbReference type="NCBI Taxonomy" id="2774151"/>
    <lineage>
        <taxon>Bacteria</taxon>
        <taxon>Pseudomonadati</taxon>
        <taxon>Planctomycetota</taxon>
        <taxon>Planctomycetia</taxon>
        <taxon>Gemmatales</taxon>
        <taxon>Gemmataceae</taxon>
        <taxon>Frigoriglobus</taxon>
    </lineage>
</organism>
<accession>A0A6M5YRE8</accession>
<name>A0A6M5YRE8_9BACT</name>
<evidence type="ECO:0000313" key="1">
    <source>
        <dbReference type="EMBL" id="QJW96548.1"/>
    </source>
</evidence>
<dbReference type="Proteomes" id="UP000503447">
    <property type="component" value="Chromosome"/>
</dbReference>
<evidence type="ECO:0000313" key="2">
    <source>
        <dbReference type="Proteomes" id="UP000503447"/>
    </source>
</evidence>
<keyword evidence="2" id="KW-1185">Reference proteome</keyword>
<dbReference type="KEGG" id="ftj:FTUN_4105"/>
<dbReference type="RefSeq" id="WP_171472106.1">
    <property type="nucleotide sequence ID" value="NZ_CP053452.2"/>
</dbReference>
<sequence>MAEITRQMLRDYLHDALPDGELAAVEKALRENPKLRTLYKDVIEQEDRGEHTVGAIWRRERVSCLSRDQLGGFLLGAGDPELLDYIDFHLKTVGCPVCQANLDDLKKVGKPGKPGKK</sequence>
<dbReference type="EMBL" id="CP053452">
    <property type="protein sequence ID" value="QJW96548.1"/>
    <property type="molecule type" value="Genomic_DNA"/>
</dbReference>
<proteinExistence type="predicted"/>
<reference evidence="2" key="1">
    <citation type="submission" date="2020-05" db="EMBL/GenBank/DDBJ databases">
        <title>Frigoriglobus tundricola gen. nov., sp. nov., a psychrotolerant cellulolytic planctomycete of the family Gemmataceae with two divergent copies of 16S rRNA gene.</title>
        <authorList>
            <person name="Kulichevskaya I.S."/>
            <person name="Ivanova A.A."/>
            <person name="Naumoff D.G."/>
            <person name="Beletsky A.V."/>
            <person name="Rijpstra W.I.C."/>
            <person name="Sinninghe Damste J.S."/>
            <person name="Mardanov A.V."/>
            <person name="Ravin N.V."/>
            <person name="Dedysh S.N."/>
        </authorList>
    </citation>
    <scope>NUCLEOTIDE SEQUENCE [LARGE SCALE GENOMIC DNA]</scope>
    <source>
        <strain evidence="2">PL17</strain>
    </source>
</reference>
<gene>
    <name evidence="1" type="ORF">FTUN_4105</name>
</gene>
<protein>
    <submittedName>
        <fullName evidence="1">Uncharacterized protein</fullName>
    </submittedName>
</protein>